<name>A0A7C5SRK9_9DEIN</name>
<accession>A0A7C5SRK9</accession>
<dbReference type="EMBL" id="DRNZ01000161">
    <property type="protein sequence ID" value="HHO58011.1"/>
    <property type="molecule type" value="Genomic_DNA"/>
</dbReference>
<evidence type="ECO:0000313" key="1">
    <source>
        <dbReference type="EMBL" id="HHO58011.1"/>
    </source>
</evidence>
<proteinExistence type="predicted"/>
<dbReference type="AlphaFoldDB" id="A0A7C5SRK9"/>
<comment type="caution">
    <text evidence="1">The sequence shown here is derived from an EMBL/GenBank/DDBJ whole genome shotgun (WGS) entry which is preliminary data.</text>
</comment>
<sequence length="76" mass="7979">MSVIEGIYHNPDTGDDERRSLACDANGRLLIASSRAVSFPVGSVANNTQTLTAPLDLGDGHPYTILIARKNGVASP</sequence>
<gene>
    <name evidence="1" type="ORF">ENJ85_02450</name>
</gene>
<reference evidence="1" key="1">
    <citation type="journal article" date="2020" name="mSystems">
        <title>Genome- and Community-Level Interaction Insights into Carbon Utilization and Element Cycling Functions of Hydrothermarchaeota in Hydrothermal Sediment.</title>
        <authorList>
            <person name="Zhou Z."/>
            <person name="Liu Y."/>
            <person name="Xu W."/>
            <person name="Pan J."/>
            <person name="Luo Z.H."/>
            <person name="Li M."/>
        </authorList>
    </citation>
    <scope>NUCLEOTIDE SEQUENCE [LARGE SCALE GENOMIC DNA]</scope>
    <source>
        <strain evidence="1">HyVt-523</strain>
    </source>
</reference>
<organism evidence="1">
    <name type="scientific">Oceanithermus profundus</name>
    <dbReference type="NCBI Taxonomy" id="187137"/>
    <lineage>
        <taxon>Bacteria</taxon>
        <taxon>Thermotogati</taxon>
        <taxon>Deinococcota</taxon>
        <taxon>Deinococci</taxon>
        <taxon>Thermales</taxon>
        <taxon>Thermaceae</taxon>
        <taxon>Oceanithermus</taxon>
    </lineage>
</organism>
<dbReference type="Proteomes" id="UP000886105">
    <property type="component" value="Unassembled WGS sequence"/>
</dbReference>
<feature type="non-terminal residue" evidence="1">
    <location>
        <position position="76"/>
    </location>
</feature>
<protein>
    <submittedName>
        <fullName evidence="1">Uncharacterized protein</fullName>
    </submittedName>
</protein>